<feature type="transmembrane region" description="Helical" evidence="1">
    <location>
        <begin position="152"/>
        <end position="182"/>
    </location>
</feature>
<dbReference type="Pfam" id="PF01970">
    <property type="entry name" value="TctA"/>
    <property type="match status" value="1"/>
</dbReference>
<reference evidence="4" key="1">
    <citation type="submission" date="2017-06" db="EMBL/GenBank/DDBJ databases">
        <authorList>
            <person name="Varghese N."/>
            <person name="Submissions S."/>
        </authorList>
    </citation>
    <scope>NUCLEOTIDE SEQUENCE [LARGE SCALE GENOMIC DNA]</scope>
    <source>
        <strain evidence="4">MWH-VicM1</strain>
    </source>
</reference>
<keyword evidence="1" id="KW-1133">Transmembrane helix</keyword>
<evidence type="ECO:0000313" key="4">
    <source>
        <dbReference type="Proteomes" id="UP000197215"/>
    </source>
</evidence>
<evidence type="ECO:0000313" key="3">
    <source>
        <dbReference type="EMBL" id="SNC65161.1"/>
    </source>
</evidence>
<evidence type="ECO:0000259" key="2">
    <source>
        <dbReference type="Pfam" id="PF01970"/>
    </source>
</evidence>
<accession>A0A212TH51</accession>
<dbReference type="Proteomes" id="UP000197215">
    <property type="component" value="Unassembled WGS sequence"/>
</dbReference>
<keyword evidence="4" id="KW-1185">Reference proteome</keyword>
<organism evidence="3 4">
    <name type="scientific">Polynucleobacter victoriensis</name>
    <dbReference type="NCBI Taxonomy" id="2049319"/>
    <lineage>
        <taxon>Bacteria</taxon>
        <taxon>Pseudomonadati</taxon>
        <taxon>Pseudomonadota</taxon>
        <taxon>Betaproteobacteria</taxon>
        <taxon>Burkholderiales</taxon>
        <taxon>Burkholderiaceae</taxon>
        <taxon>Polynucleobacter</taxon>
    </lineage>
</organism>
<dbReference type="EMBL" id="FYEX01000001">
    <property type="protein sequence ID" value="SNC65161.1"/>
    <property type="molecule type" value="Genomic_DNA"/>
</dbReference>
<feature type="transmembrane region" description="Helical" evidence="1">
    <location>
        <begin position="108"/>
        <end position="132"/>
    </location>
</feature>
<keyword evidence="1" id="KW-0812">Transmembrane</keyword>
<proteinExistence type="predicted"/>
<dbReference type="RefSeq" id="WP_088813103.1">
    <property type="nucleotide sequence ID" value="NZ_FYEX01000001.1"/>
</dbReference>
<dbReference type="InterPro" id="IPR002823">
    <property type="entry name" value="DUF112_TM"/>
</dbReference>
<feature type="transmembrane region" description="Helical" evidence="1">
    <location>
        <begin position="391"/>
        <end position="407"/>
    </location>
</feature>
<feature type="transmembrane region" description="Helical" evidence="1">
    <location>
        <begin position="413"/>
        <end position="443"/>
    </location>
</feature>
<feature type="transmembrane region" description="Helical" evidence="1">
    <location>
        <begin position="315"/>
        <end position="341"/>
    </location>
</feature>
<feature type="transmembrane region" description="Helical" evidence="1">
    <location>
        <begin position="353"/>
        <end position="379"/>
    </location>
</feature>
<feature type="domain" description="DUF112" evidence="2">
    <location>
        <begin position="20"/>
        <end position="438"/>
    </location>
</feature>
<evidence type="ECO:0000256" key="1">
    <source>
        <dbReference type="SAM" id="Phobius"/>
    </source>
</evidence>
<keyword evidence="1" id="KW-0472">Membrane</keyword>
<dbReference type="PANTHER" id="PTHR35342:SF5">
    <property type="entry name" value="TRICARBOXYLIC TRANSPORT PROTEIN"/>
    <property type="match status" value="1"/>
</dbReference>
<feature type="transmembrane region" description="Helical" evidence="1">
    <location>
        <begin position="20"/>
        <end position="47"/>
    </location>
</feature>
<dbReference type="OrthoDB" id="9781349at2"/>
<feature type="transmembrane region" description="Helical" evidence="1">
    <location>
        <begin position="464"/>
        <end position="489"/>
    </location>
</feature>
<feature type="transmembrane region" description="Helical" evidence="1">
    <location>
        <begin position="53"/>
        <end position="71"/>
    </location>
</feature>
<dbReference type="AlphaFoldDB" id="A0A212TH51"/>
<sequence length="500" mass="52627">MELLDNLALGFATAFTAQNLLYCFIGCLLGTMIGVLPGLGPIATIAMLLPATYALPPIAALIMLAGIYYGAQYGGSTTAILVNIPGESSSVVTAIDGYQMARRGRAGVALFTAGFGSFFAGCVATLVLAAFAAPLSEIAFKFGPAEYFSLMVLGLIGAVVLASGSLVKAIAMIVLGLLLGLIGTDVNSGTARYSFDIPELTDGIGFVSVAMGVFGFAEIMSNLEQKEKRETFLDKVTSLWPSKEDFKRMMPSILRGTSIGSILGVLPGGGAALAAFAAYSLEKKTSKHSAEFGKGAIEGVAGPESANNAASQTSFIPLLTLGIPPNAVMALMVGAMTIHNIQPGPQVMSSNPALFWGLIASMWIGNFMLIILNLPLIGVWVKMLTIPYKHLYPAILVFCCIGVYTVNNTNFDIFITAAFGVIGYLFVKLGCEAPPLLLGFVLGPMMEENFRRALLLARGDFTVFVTRPLSLGLLIAAAALVVIVTLPAVKKTREEAFVEE</sequence>
<feature type="transmembrane region" description="Helical" evidence="1">
    <location>
        <begin position="259"/>
        <end position="279"/>
    </location>
</feature>
<feature type="transmembrane region" description="Helical" evidence="1">
    <location>
        <begin position="203"/>
        <end position="223"/>
    </location>
</feature>
<gene>
    <name evidence="3" type="ORF">SAMN06295916_1239</name>
</gene>
<protein>
    <submittedName>
        <fullName evidence="3">TctA family transporter</fullName>
    </submittedName>
</protein>
<name>A0A212TH51_9BURK</name>
<dbReference type="PANTHER" id="PTHR35342">
    <property type="entry name" value="TRICARBOXYLIC TRANSPORT PROTEIN"/>
    <property type="match status" value="1"/>
</dbReference>